<dbReference type="InterPro" id="IPR013189">
    <property type="entry name" value="Glyco_hydro_32_C"/>
</dbReference>
<evidence type="ECO:0000256" key="8">
    <source>
        <dbReference type="RuleBase" id="RU362110"/>
    </source>
</evidence>
<evidence type="ECO:0000256" key="5">
    <source>
        <dbReference type="ARBA" id="ARBA00022801"/>
    </source>
</evidence>
<comment type="function">
    <text evidence="9">Enables the bacterium to metabolize sucrose as a sole carbon source.</text>
</comment>
<evidence type="ECO:0000256" key="9">
    <source>
        <dbReference type="RuleBase" id="RU365015"/>
    </source>
</evidence>
<keyword evidence="6 8" id="KW-0326">Glycosidase</keyword>
<comment type="pathway">
    <text evidence="1 9">Glycan biosynthesis; sucrose metabolism.</text>
</comment>
<dbReference type="PROSITE" id="PS00609">
    <property type="entry name" value="GLYCOSYL_HYDROL_F32"/>
    <property type="match status" value="1"/>
</dbReference>
<evidence type="ECO:0000256" key="3">
    <source>
        <dbReference type="ARBA" id="ARBA00012758"/>
    </source>
</evidence>
<sequence length="487" mass="55706">MAFKLHTFNQEDRYRDYGEWSQEYIESLNDLAAQSPWRNHFHIEPKTGLLNDPNGFSFYNGEWHLFYQYYPFGPVHGLKSWYHLTSKDLVHWEEKGIGLLPDNALDAHGAYSGSAVADGEDLRLFYTGNVRDDQWIRHPKQNTITYNPDKGGFSEKQLIIDEIDLATDHFRDPMYFTAHDHSWLVIGGQRVSDNKGTLYLYRAETTHLDQWTFHSELPIAQADSAYMFECPNINQVDGKVFVTFCPQGIDRDQLAYQNIYPNAYLIADAFTPDGQLENPGKLYNLDYGFDVYASQLINAPDGRVLGVSWLGLPEIDYPTDAYGYQGALSLIKDFRIKNGHLYQYPVEEMLALRQAPIHFSENITVEKNAYEYAFEVFANQEATVYLYADSDKKHFVTLSINTIDGKIVLDRSDMGASFGAEFGVSRQLTLTGQENVKVNVFVDESVLEVFINDGAYVLSSRIFTADEQQKNIFAEGTDNNVIYPLQK</sequence>
<dbReference type="CDD" id="cd18623">
    <property type="entry name" value="GH32_ScrB-like"/>
    <property type="match status" value="1"/>
</dbReference>
<evidence type="ECO:0000313" key="12">
    <source>
        <dbReference type="EMBL" id="PMC80106.1"/>
    </source>
</evidence>
<accession>A0A2N6UEY2</accession>
<dbReference type="SMART" id="SM00640">
    <property type="entry name" value="Glyco_32"/>
    <property type="match status" value="1"/>
</dbReference>
<dbReference type="AlphaFoldDB" id="A0A2N6UEY2"/>
<proteinExistence type="inferred from homology"/>
<evidence type="ECO:0000256" key="1">
    <source>
        <dbReference type="ARBA" id="ARBA00004914"/>
    </source>
</evidence>
<dbReference type="InterPro" id="IPR013320">
    <property type="entry name" value="ConA-like_dom_sf"/>
</dbReference>
<feature type="domain" description="Glycosyl hydrolase family 32 N-terminal" evidence="10">
    <location>
        <begin position="42"/>
        <end position="345"/>
    </location>
</feature>
<dbReference type="InterPro" id="IPR018053">
    <property type="entry name" value="Glyco_hydro_32_AS"/>
</dbReference>
<comment type="subcellular location">
    <subcellularLocation>
        <location evidence="9">Cytoplasm</location>
    </subcellularLocation>
</comment>
<dbReference type="InterPro" id="IPR023296">
    <property type="entry name" value="Glyco_hydro_beta-prop_sf"/>
</dbReference>
<evidence type="ECO:0000259" key="11">
    <source>
        <dbReference type="Pfam" id="PF08244"/>
    </source>
</evidence>
<feature type="domain" description="Glycosyl hydrolase family 32 C-terminal" evidence="11">
    <location>
        <begin position="365"/>
        <end position="478"/>
    </location>
</feature>
<dbReference type="Gene3D" id="2.60.120.560">
    <property type="entry name" value="Exo-inulinase, domain 1"/>
    <property type="match status" value="1"/>
</dbReference>
<dbReference type="PANTHER" id="PTHR43101:SF1">
    <property type="entry name" value="BETA-FRUCTOSIDASE"/>
    <property type="match status" value="1"/>
</dbReference>
<dbReference type="Pfam" id="PF00251">
    <property type="entry name" value="Glyco_hydro_32N"/>
    <property type="match status" value="1"/>
</dbReference>
<evidence type="ECO:0000256" key="4">
    <source>
        <dbReference type="ARBA" id="ARBA00019623"/>
    </source>
</evidence>
<dbReference type="UniPathway" id="UPA00238"/>
<dbReference type="Pfam" id="PF08244">
    <property type="entry name" value="Glyco_hydro_32C"/>
    <property type="match status" value="1"/>
</dbReference>
<reference evidence="12 13" key="1">
    <citation type="submission" date="2017-09" db="EMBL/GenBank/DDBJ databases">
        <title>Bacterial strain isolated from the female urinary microbiota.</title>
        <authorList>
            <person name="Thomas-White K."/>
            <person name="Kumar N."/>
            <person name="Forster S."/>
            <person name="Putonti C."/>
            <person name="Lawley T."/>
            <person name="Wolfe A.J."/>
        </authorList>
    </citation>
    <scope>NUCLEOTIDE SEQUENCE [LARGE SCALE GENOMIC DNA]</scope>
    <source>
        <strain evidence="12 13">UMB0240</strain>
    </source>
</reference>
<keyword evidence="5 8" id="KW-0378">Hydrolase</keyword>
<keyword evidence="9" id="KW-0963">Cytoplasm</keyword>
<keyword evidence="9" id="KW-0119">Carbohydrate metabolism</keyword>
<dbReference type="GO" id="GO:0005985">
    <property type="term" value="P:sucrose metabolic process"/>
    <property type="evidence" value="ECO:0007669"/>
    <property type="project" value="UniProtKB-UniPathway"/>
</dbReference>
<comment type="caution">
    <text evidence="12">The sequence shown here is derived from an EMBL/GenBank/DDBJ whole genome shotgun (WGS) entry which is preliminary data.</text>
</comment>
<dbReference type="PANTHER" id="PTHR43101">
    <property type="entry name" value="BETA-FRUCTOSIDASE"/>
    <property type="match status" value="1"/>
</dbReference>
<dbReference type="Proteomes" id="UP000235701">
    <property type="component" value="Unassembled WGS sequence"/>
</dbReference>
<evidence type="ECO:0000256" key="7">
    <source>
        <dbReference type="ARBA" id="ARBA00033367"/>
    </source>
</evidence>
<dbReference type="RefSeq" id="WP_070469024.1">
    <property type="nucleotide sequence ID" value="NZ_PNHQ01000005.1"/>
</dbReference>
<dbReference type="InterPro" id="IPR001362">
    <property type="entry name" value="Glyco_hydro_32"/>
</dbReference>
<keyword evidence="13" id="KW-1185">Reference proteome</keyword>
<dbReference type="SUPFAM" id="SSF49899">
    <property type="entry name" value="Concanavalin A-like lectins/glucanases"/>
    <property type="match status" value="1"/>
</dbReference>
<gene>
    <name evidence="12" type="ORF">CJ191_02900</name>
</gene>
<comment type="catalytic activity">
    <reaction evidence="8">
        <text>Hydrolysis of terminal non-reducing beta-D-fructofuranoside residues in beta-D-fructofuranosides.</text>
        <dbReference type="EC" id="3.2.1.26"/>
    </reaction>
</comment>
<dbReference type="InterPro" id="IPR006232">
    <property type="entry name" value="Suc6P_hydrolase"/>
</dbReference>
<dbReference type="GO" id="GO:0004564">
    <property type="term" value="F:beta-fructofuranosidase activity"/>
    <property type="evidence" value="ECO:0007669"/>
    <property type="project" value="UniProtKB-EC"/>
</dbReference>
<name>A0A2N6UEY2_9LACT</name>
<organism evidence="12 13">
    <name type="scientific">Aerococcus viridans</name>
    <dbReference type="NCBI Taxonomy" id="1377"/>
    <lineage>
        <taxon>Bacteria</taxon>
        <taxon>Bacillati</taxon>
        <taxon>Bacillota</taxon>
        <taxon>Bacilli</taxon>
        <taxon>Lactobacillales</taxon>
        <taxon>Aerococcaceae</taxon>
        <taxon>Aerococcus</taxon>
    </lineage>
</organism>
<dbReference type="GO" id="GO:0005737">
    <property type="term" value="C:cytoplasm"/>
    <property type="evidence" value="ECO:0007669"/>
    <property type="project" value="UniProtKB-SubCell"/>
</dbReference>
<dbReference type="EMBL" id="PNHQ01000005">
    <property type="protein sequence ID" value="PMC80106.1"/>
    <property type="molecule type" value="Genomic_DNA"/>
</dbReference>
<evidence type="ECO:0000259" key="10">
    <source>
        <dbReference type="Pfam" id="PF00251"/>
    </source>
</evidence>
<comment type="similarity">
    <text evidence="2 8">Belongs to the glycosyl hydrolase 32 family.</text>
</comment>
<dbReference type="OrthoDB" id="9759709at2"/>
<evidence type="ECO:0000313" key="13">
    <source>
        <dbReference type="Proteomes" id="UP000235701"/>
    </source>
</evidence>
<evidence type="ECO:0000256" key="2">
    <source>
        <dbReference type="ARBA" id="ARBA00009902"/>
    </source>
</evidence>
<dbReference type="InterPro" id="IPR013148">
    <property type="entry name" value="Glyco_hydro_32_N"/>
</dbReference>
<evidence type="ECO:0000256" key="6">
    <source>
        <dbReference type="ARBA" id="ARBA00023295"/>
    </source>
</evidence>
<dbReference type="EC" id="3.2.1.26" evidence="3 8"/>
<protein>
    <recommendedName>
        <fullName evidence="4 8">Sucrose-6-phosphate hydrolase</fullName>
        <ecNumber evidence="3 8">3.2.1.26</ecNumber>
    </recommendedName>
    <alternativeName>
        <fullName evidence="7 9">Invertase</fullName>
    </alternativeName>
</protein>
<dbReference type="NCBIfam" id="TIGR01322">
    <property type="entry name" value="scrB_fam"/>
    <property type="match status" value="1"/>
</dbReference>
<dbReference type="Gene3D" id="2.115.10.20">
    <property type="entry name" value="Glycosyl hydrolase domain, family 43"/>
    <property type="match status" value="1"/>
</dbReference>
<dbReference type="SUPFAM" id="SSF75005">
    <property type="entry name" value="Arabinanase/levansucrase/invertase"/>
    <property type="match status" value="1"/>
</dbReference>
<dbReference type="InterPro" id="IPR051214">
    <property type="entry name" value="GH32_Enzymes"/>
</dbReference>